<keyword evidence="4" id="KW-1185">Reference proteome</keyword>
<keyword evidence="1" id="KW-1133">Transmembrane helix</keyword>
<comment type="caution">
    <text evidence="3">The sequence shown here is derived from an EMBL/GenBank/DDBJ whole genome shotgun (WGS) entry which is preliminary data.</text>
</comment>
<keyword evidence="1" id="KW-0472">Membrane</keyword>
<gene>
    <name evidence="3" type="ORF">HGA07_04265</name>
</gene>
<dbReference type="InterPro" id="IPR025711">
    <property type="entry name" value="PepSY"/>
</dbReference>
<dbReference type="RefSeq" id="WP_040720448.1">
    <property type="nucleotide sequence ID" value="NZ_CAWPHS010000012.1"/>
</dbReference>
<evidence type="ECO:0000313" key="3">
    <source>
        <dbReference type="EMBL" id="NKY84837.1"/>
    </source>
</evidence>
<keyword evidence="1" id="KW-0812">Transmembrane</keyword>
<dbReference type="AlphaFoldDB" id="A0A7X6LVT8"/>
<protein>
    <submittedName>
        <fullName evidence="3">PepSY domain-containing protein</fullName>
    </submittedName>
</protein>
<evidence type="ECO:0000259" key="2">
    <source>
        <dbReference type="Pfam" id="PF03413"/>
    </source>
</evidence>
<feature type="transmembrane region" description="Helical" evidence="1">
    <location>
        <begin position="12"/>
        <end position="39"/>
    </location>
</feature>
<dbReference type="EMBL" id="JAAXPE010000002">
    <property type="protein sequence ID" value="NKY84837.1"/>
    <property type="molecule type" value="Genomic_DNA"/>
</dbReference>
<feature type="domain" description="PepSY" evidence="2">
    <location>
        <begin position="67"/>
        <end position="123"/>
    </location>
</feature>
<dbReference type="Proteomes" id="UP000523447">
    <property type="component" value="Unassembled WGS sequence"/>
</dbReference>
<evidence type="ECO:0000256" key="1">
    <source>
        <dbReference type="SAM" id="Phobius"/>
    </source>
</evidence>
<accession>A0A7X6LVT8</accession>
<reference evidence="3 4" key="1">
    <citation type="submission" date="2020-04" db="EMBL/GenBank/DDBJ databases">
        <title>MicrobeNet Type strains.</title>
        <authorList>
            <person name="Nicholson A.C."/>
        </authorList>
    </citation>
    <scope>NUCLEOTIDE SEQUENCE [LARGE SCALE GENOMIC DNA]</scope>
    <source>
        <strain evidence="3 4">DSM 44445</strain>
    </source>
</reference>
<dbReference type="Pfam" id="PF03413">
    <property type="entry name" value="PepSY"/>
    <property type="match status" value="1"/>
</dbReference>
<proteinExistence type="predicted"/>
<sequence length="126" mass="13245">MTTLLRRIRGGLRWLLVGVTAVTMVALGGLAVGLGAGWFGDSAERVEFSPIGYAEPVAAPEDRSADRDRAVAAAQRAVPGATVQSAAPDVENGRRVWEVDLRDGRGEVDVTVDADSAAVLSVERDD</sequence>
<evidence type="ECO:0000313" key="4">
    <source>
        <dbReference type="Proteomes" id="UP000523447"/>
    </source>
</evidence>
<organism evidence="3 4">
    <name type="scientific">Nocardia veterana</name>
    <dbReference type="NCBI Taxonomy" id="132249"/>
    <lineage>
        <taxon>Bacteria</taxon>
        <taxon>Bacillati</taxon>
        <taxon>Actinomycetota</taxon>
        <taxon>Actinomycetes</taxon>
        <taxon>Mycobacteriales</taxon>
        <taxon>Nocardiaceae</taxon>
        <taxon>Nocardia</taxon>
    </lineage>
</organism>
<dbReference type="Gene3D" id="3.10.450.40">
    <property type="match status" value="1"/>
</dbReference>
<name>A0A7X6LVT8_9NOCA</name>